<dbReference type="InterPro" id="IPR006119">
    <property type="entry name" value="Resolv_N"/>
</dbReference>
<sequence length="94" mass="10423">MEKESGKRGVARPAWESLLALPKAGDTLKFWKSDRWGRTAGHVLTTVNELRDHGIHGRPTVPQPRASLEARPRRRRAASTETAALAGSVRRSSR</sequence>
<dbReference type="RefSeq" id="WP_346104024.1">
    <property type="nucleotide sequence ID" value="NZ_BAAAMU010000013.1"/>
</dbReference>
<name>A0ABP4QXF6_9ACTN</name>
<reference evidence="4" key="1">
    <citation type="journal article" date="2019" name="Int. J. Syst. Evol. Microbiol.">
        <title>The Global Catalogue of Microorganisms (GCM) 10K type strain sequencing project: providing services to taxonomists for standard genome sequencing and annotation.</title>
        <authorList>
            <consortium name="The Broad Institute Genomics Platform"/>
            <consortium name="The Broad Institute Genome Sequencing Center for Infectious Disease"/>
            <person name="Wu L."/>
            <person name="Ma J."/>
        </authorList>
    </citation>
    <scope>NUCLEOTIDE SEQUENCE [LARGE SCALE GENOMIC DNA]</scope>
    <source>
        <strain evidence="4">JCM 13929</strain>
    </source>
</reference>
<dbReference type="EMBL" id="BAAAMU010000013">
    <property type="protein sequence ID" value="GAA1626347.1"/>
    <property type="molecule type" value="Genomic_DNA"/>
</dbReference>
<dbReference type="InterPro" id="IPR036162">
    <property type="entry name" value="Resolvase-like_N_sf"/>
</dbReference>
<dbReference type="Pfam" id="PF00239">
    <property type="entry name" value="Resolvase"/>
    <property type="match status" value="1"/>
</dbReference>
<feature type="domain" description="Resolvase/invertase-type recombinase catalytic" evidence="2">
    <location>
        <begin position="1"/>
        <end position="94"/>
    </location>
</feature>
<evidence type="ECO:0000313" key="3">
    <source>
        <dbReference type="EMBL" id="GAA1626347.1"/>
    </source>
</evidence>
<dbReference type="Proteomes" id="UP001500064">
    <property type="component" value="Unassembled WGS sequence"/>
</dbReference>
<proteinExistence type="predicted"/>
<comment type="caution">
    <text evidence="3">The sequence shown here is derived from an EMBL/GenBank/DDBJ whole genome shotgun (WGS) entry which is preliminary data.</text>
</comment>
<dbReference type="PROSITE" id="PS51736">
    <property type="entry name" value="RECOMBINASES_3"/>
    <property type="match status" value="1"/>
</dbReference>
<evidence type="ECO:0000259" key="2">
    <source>
        <dbReference type="PROSITE" id="PS51736"/>
    </source>
</evidence>
<keyword evidence="4" id="KW-1185">Reference proteome</keyword>
<protein>
    <recommendedName>
        <fullName evidence="2">Resolvase/invertase-type recombinase catalytic domain-containing protein</fullName>
    </recommendedName>
</protein>
<gene>
    <name evidence="3" type="ORF">GCM10009733_023850</name>
</gene>
<dbReference type="SUPFAM" id="SSF53041">
    <property type="entry name" value="Resolvase-like"/>
    <property type="match status" value="1"/>
</dbReference>
<evidence type="ECO:0000313" key="4">
    <source>
        <dbReference type="Proteomes" id="UP001500064"/>
    </source>
</evidence>
<dbReference type="Gene3D" id="3.40.50.1390">
    <property type="entry name" value="Resolvase, N-terminal catalytic domain"/>
    <property type="match status" value="1"/>
</dbReference>
<evidence type="ECO:0000256" key="1">
    <source>
        <dbReference type="SAM" id="MobiDB-lite"/>
    </source>
</evidence>
<feature type="region of interest" description="Disordered" evidence="1">
    <location>
        <begin position="54"/>
        <end position="94"/>
    </location>
</feature>
<accession>A0ABP4QXF6</accession>
<organism evidence="3 4">
    <name type="scientific">Nonomuraea maheshkhaliensis</name>
    <dbReference type="NCBI Taxonomy" id="419590"/>
    <lineage>
        <taxon>Bacteria</taxon>
        <taxon>Bacillati</taxon>
        <taxon>Actinomycetota</taxon>
        <taxon>Actinomycetes</taxon>
        <taxon>Streptosporangiales</taxon>
        <taxon>Streptosporangiaceae</taxon>
        <taxon>Nonomuraea</taxon>
    </lineage>
</organism>